<dbReference type="CDD" id="cd00009">
    <property type="entry name" value="AAA"/>
    <property type="match status" value="1"/>
</dbReference>
<dbReference type="InterPro" id="IPR041628">
    <property type="entry name" value="ChlI/MoxR_AAA_lid"/>
</dbReference>
<feature type="domain" description="AAA+ ATPase" evidence="2">
    <location>
        <begin position="110"/>
        <end position="254"/>
    </location>
</feature>
<evidence type="ECO:0000256" key="1">
    <source>
        <dbReference type="SAM" id="MobiDB-lite"/>
    </source>
</evidence>
<dbReference type="SUPFAM" id="SSF52540">
    <property type="entry name" value="P-loop containing nucleoside triphosphate hydrolases"/>
    <property type="match status" value="1"/>
</dbReference>
<dbReference type="Gene3D" id="1.10.8.80">
    <property type="entry name" value="Magnesium chelatase subunit I, C-Terminal domain"/>
    <property type="match status" value="1"/>
</dbReference>
<dbReference type="EMBL" id="QOQW01000001">
    <property type="protein sequence ID" value="RCK81494.1"/>
    <property type="molecule type" value="Genomic_DNA"/>
</dbReference>
<name>A0A367ZTM4_9BACT</name>
<dbReference type="PANTHER" id="PTHR42759:SF1">
    <property type="entry name" value="MAGNESIUM-CHELATASE SUBUNIT CHLD"/>
    <property type="match status" value="1"/>
</dbReference>
<gene>
    <name evidence="3" type="ORF">OZSIB_0628</name>
</gene>
<dbReference type="InterPro" id="IPR050764">
    <property type="entry name" value="CbbQ/NirQ/NorQ/GpvN"/>
</dbReference>
<dbReference type="PANTHER" id="PTHR42759">
    <property type="entry name" value="MOXR FAMILY PROTEIN"/>
    <property type="match status" value="1"/>
</dbReference>
<feature type="region of interest" description="Disordered" evidence="1">
    <location>
        <begin position="1"/>
        <end position="80"/>
    </location>
</feature>
<dbReference type="GO" id="GO:0005524">
    <property type="term" value="F:ATP binding"/>
    <property type="evidence" value="ECO:0007669"/>
    <property type="project" value="InterPro"/>
</dbReference>
<dbReference type="Pfam" id="PF07726">
    <property type="entry name" value="AAA_3"/>
    <property type="match status" value="1"/>
</dbReference>
<accession>A0A367ZTM4</accession>
<dbReference type="InterPro" id="IPR027417">
    <property type="entry name" value="P-loop_NTPase"/>
</dbReference>
<evidence type="ECO:0000313" key="4">
    <source>
        <dbReference type="Proteomes" id="UP000252355"/>
    </source>
</evidence>
<feature type="compositionally biased region" description="Pro residues" evidence="1">
    <location>
        <begin position="25"/>
        <end position="34"/>
    </location>
</feature>
<dbReference type="Gene3D" id="3.40.50.300">
    <property type="entry name" value="P-loop containing nucleotide triphosphate hydrolases"/>
    <property type="match status" value="1"/>
</dbReference>
<dbReference type="GO" id="GO:0016887">
    <property type="term" value="F:ATP hydrolysis activity"/>
    <property type="evidence" value="ECO:0007669"/>
    <property type="project" value="InterPro"/>
</dbReference>
<organism evidence="3 4">
    <name type="scientific">Candidatus Ozemobacter sibiricus</name>
    <dbReference type="NCBI Taxonomy" id="2268124"/>
    <lineage>
        <taxon>Bacteria</taxon>
        <taxon>Candidatus Ozemobacteria</taxon>
        <taxon>Candidatus Ozemobacterales</taxon>
        <taxon>Candidatus Ozemobacteraceae</taxon>
        <taxon>Candidatus Ozemobacter</taxon>
    </lineage>
</organism>
<proteinExistence type="predicted"/>
<evidence type="ECO:0000313" key="3">
    <source>
        <dbReference type="EMBL" id="RCK81494.1"/>
    </source>
</evidence>
<feature type="compositionally biased region" description="Low complexity" evidence="1">
    <location>
        <begin position="35"/>
        <end position="62"/>
    </location>
</feature>
<dbReference type="SMART" id="SM00382">
    <property type="entry name" value="AAA"/>
    <property type="match status" value="1"/>
</dbReference>
<evidence type="ECO:0000259" key="2">
    <source>
        <dbReference type="SMART" id="SM00382"/>
    </source>
</evidence>
<protein>
    <submittedName>
        <fullName evidence="3">MoxR-like ATPase in aerotolerance operon</fullName>
    </submittedName>
</protein>
<comment type="caution">
    <text evidence="3">The sequence shown here is derived from an EMBL/GenBank/DDBJ whole genome shotgun (WGS) entry which is preliminary data.</text>
</comment>
<reference evidence="3 4" key="1">
    <citation type="submission" date="2018-05" db="EMBL/GenBank/DDBJ databases">
        <title>A metagenomic window into the 2 km-deep terrestrial subsurface aquifer revealed taxonomically and functionally diverse microbial community comprising novel uncultured bacterial lineages.</title>
        <authorList>
            <person name="Kadnikov V.V."/>
            <person name="Mardanov A.V."/>
            <person name="Beletsky A.V."/>
            <person name="Banks D."/>
            <person name="Pimenov N.V."/>
            <person name="Frank Y.A."/>
            <person name="Karnachuk O.V."/>
            <person name="Ravin N.V."/>
        </authorList>
    </citation>
    <scope>NUCLEOTIDE SEQUENCE [LARGE SCALE GENOMIC DNA]</scope>
    <source>
        <strain evidence="3">BY5</strain>
    </source>
</reference>
<sequence>MTPDSVSPSAVPPVPGSDATTVPASAPPAAPPAAPLVAPSAVAVSTGVPASPAAPAPASTPTRGPKSGEPPMGGRPGLPRVSLDRLRREIGKVIVGNQEVVDQVLITLFAGGHALLEGVPGLGKTLLVRTIASVLQQRFRRIQFTPDLMPADIIGTKLIREDEQGRRSFVFEPGPLFANLILADEINRATAKTQSALLEAMAEGTVTSCGETYALTPPFFVLATQNPIEMEGTYPLPEAQVDRFMFKILVELPSREMLEGILERTTGNEQVQLEPVMSGEEIVAVQKLVRDVPIARHLREAIASLILATQPKSANAPPPVKRYVAYGSSPRGLQAVALAAKSLAFLKGQNHVSFEEIKAVARPALRHRLIMNFEGEAEGISSDEIIGKILAQLETQVSLGKTATTG</sequence>
<dbReference type="AlphaFoldDB" id="A0A367ZTM4"/>
<dbReference type="InterPro" id="IPR011703">
    <property type="entry name" value="ATPase_AAA-3"/>
</dbReference>
<dbReference type="InterPro" id="IPR003593">
    <property type="entry name" value="AAA+_ATPase"/>
</dbReference>
<dbReference type="Proteomes" id="UP000252355">
    <property type="component" value="Unassembled WGS sequence"/>
</dbReference>
<dbReference type="Pfam" id="PF17863">
    <property type="entry name" value="AAA_lid_2"/>
    <property type="match status" value="1"/>
</dbReference>